<accession>A0AAV4QUM2</accession>
<gene>
    <name evidence="1" type="ORF">CEXT_469121</name>
</gene>
<comment type="caution">
    <text evidence="1">The sequence shown here is derived from an EMBL/GenBank/DDBJ whole genome shotgun (WGS) entry which is preliminary data.</text>
</comment>
<evidence type="ECO:0000313" key="2">
    <source>
        <dbReference type="Proteomes" id="UP001054945"/>
    </source>
</evidence>
<sequence length="63" mass="6941">FSDIRGIVKSLADLCRPLSERRCHLLLGVLLDTVSMVTKKSEDSIPTDICETLSCIDTKTVTC</sequence>
<protein>
    <submittedName>
        <fullName evidence="1">Uncharacterized protein</fullName>
    </submittedName>
</protein>
<feature type="non-terminal residue" evidence="1">
    <location>
        <position position="63"/>
    </location>
</feature>
<name>A0AAV4QUM2_CAEEX</name>
<reference evidence="1 2" key="1">
    <citation type="submission" date="2021-06" db="EMBL/GenBank/DDBJ databases">
        <title>Caerostris extrusa draft genome.</title>
        <authorList>
            <person name="Kono N."/>
            <person name="Arakawa K."/>
        </authorList>
    </citation>
    <scope>NUCLEOTIDE SEQUENCE [LARGE SCALE GENOMIC DNA]</scope>
</reference>
<proteinExistence type="predicted"/>
<dbReference type="Proteomes" id="UP001054945">
    <property type="component" value="Unassembled WGS sequence"/>
</dbReference>
<dbReference type="EMBL" id="BPLR01006998">
    <property type="protein sequence ID" value="GIY13748.1"/>
    <property type="molecule type" value="Genomic_DNA"/>
</dbReference>
<dbReference type="AlphaFoldDB" id="A0AAV4QUM2"/>
<keyword evidence="2" id="KW-1185">Reference proteome</keyword>
<evidence type="ECO:0000313" key="1">
    <source>
        <dbReference type="EMBL" id="GIY13748.1"/>
    </source>
</evidence>
<organism evidence="1 2">
    <name type="scientific">Caerostris extrusa</name>
    <name type="common">Bark spider</name>
    <name type="synonym">Caerostris bankana</name>
    <dbReference type="NCBI Taxonomy" id="172846"/>
    <lineage>
        <taxon>Eukaryota</taxon>
        <taxon>Metazoa</taxon>
        <taxon>Ecdysozoa</taxon>
        <taxon>Arthropoda</taxon>
        <taxon>Chelicerata</taxon>
        <taxon>Arachnida</taxon>
        <taxon>Araneae</taxon>
        <taxon>Araneomorphae</taxon>
        <taxon>Entelegynae</taxon>
        <taxon>Araneoidea</taxon>
        <taxon>Araneidae</taxon>
        <taxon>Caerostris</taxon>
    </lineage>
</organism>
<feature type="non-terminal residue" evidence="1">
    <location>
        <position position="1"/>
    </location>
</feature>